<comment type="caution">
    <text evidence="2">The sequence shown here is derived from an EMBL/GenBank/DDBJ whole genome shotgun (WGS) entry which is preliminary data.</text>
</comment>
<protein>
    <submittedName>
        <fullName evidence="2">Uncharacterized protein</fullName>
    </submittedName>
</protein>
<dbReference type="Proteomes" id="UP000004478">
    <property type="component" value="Unassembled WGS sequence"/>
</dbReference>
<feature type="transmembrane region" description="Helical" evidence="1">
    <location>
        <begin position="30"/>
        <end position="50"/>
    </location>
</feature>
<evidence type="ECO:0000313" key="2">
    <source>
        <dbReference type="EMBL" id="EKB48228.1"/>
    </source>
</evidence>
<keyword evidence="3" id="KW-1185">Reference proteome</keyword>
<dbReference type="AlphaFoldDB" id="K1LCX2"/>
<keyword evidence="1" id="KW-0472">Membrane</keyword>
<keyword evidence="1" id="KW-0812">Transmembrane</keyword>
<feature type="transmembrane region" description="Helical" evidence="1">
    <location>
        <begin position="7"/>
        <end position="24"/>
    </location>
</feature>
<dbReference type="EMBL" id="AMGM01000063">
    <property type="protein sequence ID" value="EKB48228.1"/>
    <property type="molecule type" value="Genomic_DNA"/>
</dbReference>
<sequence>MFMEKLYNFYLYLLMPLILVNQFVFQVVLLPSWVTAFVLVLGSVLFFAQAMKMRKEAER</sequence>
<evidence type="ECO:0000313" key="3">
    <source>
        <dbReference type="Proteomes" id="UP000004478"/>
    </source>
</evidence>
<reference evidence="2 3" key="1">
    <citation type="journal article" date="2012" name="J. Bacteriol.">
        <title>Draft Genome Sequence of Cecembia lonarensis Strain LW9T, Isolated from Lonar Lake, a Haloalkaline Lake in India.</title>
        <authorList>
            <person name="Shivaji S."/>
            <person name="Ara S."/>
            <person name="Singh A."/>
            <person name="Pinnaka A.K."/>
        </authorList>
    </citation>
    <scope>NUCLEOTIDE SEQUENCE [LARGE SCALE GENOMIC DNA]</scope>
    <source>
        <strain evidence="2 3">LW9</strain>
    </source>
</reference>
<organism evidence="2 3">
    <name type="scientific">Cecembia lonarensis (strain CCUG 58316 / KCTC 22772 / LW9)</name>
    <dbReference type="NCBI Taxonomy" id="1225176"/>
    <lineage>
        <taxon>Bacteria</taxon>
        <taxon>Pseudomonadati</taxon>
        <taxon>Bacteroidota</taxon>
        <taxon>Cytophagia</taxon>
        <taxon>Cytophagales</taxon>
        <taxon>Cyclobacteriaceae</taxon>
        <taxon>Cecembia</taxon>
    </lineage>
</organism>
<proteinExistence type="predicted"/>
<gene>
    <name evidence="2" type="ORF">B879_03184</name>
</gene>
<accession>K1LCX2</accession>
<evidence type="ECO:0000256" key="1">
    <source>
        <dbReference type="SAM" id="Phobius"/>
    </source>
</evidence>
<name>K1LCX2_CECL9</name>
<keyword evidence="1" id="KW-1133">Transmembrane helix</keyword>